<feature type="non-terminal residue" evidence="2">
    <location>
        <position position="1"/>
    </location>
</feature>
<accession>A0A392PST6</accession>
<keyword evidence="3" id="KW-1185">Reference proteome</keyword>
<proteinExistence type="predicted"/>
<sequence>YNPPSGGRFCSTTQHERSAGHSTFSDQQVEIWSRWSVEVDSYKTTFIPDAIESCKGDMIFRNPMNNR</sequence>
<evidence type="ECO:0000313" key="3">
    <source>
        <dbReference type="Proteomes" id="UP000265520"/>
    </source>
</evidence>
<evidence type="ECO:0000256" key="1">
    <source>
        <dbReference type="SAM" id="MobiDB-lite"/>
    </source>
</evidence>
<feature type="region of interest" description="Disordered" evidence="1">
    <location>
        <begin position="1"/>
        <end position="22"/>
    </location>
</feature>
<dbReference type="AlphaFoldDB" id="A0A392PST6"/>
<evidence type="ECO:0000313" key="2">
    <source>
        <dbReference type="EMBL" id="MCI15163.1"/>
    </source>
</evidence>
<organism evidence="2 3">
    <name type="scientific">Trifolium medium</name>
    <dbReference type="NCBI Taxonomy" id="97028"/>
    <lineage>
        <taxon>Eukaryota</taxon>
        <taxon>Viridiplantae</taxon>
        <taxon>Streptophyta</taxon>
        <taxon>Embryophyta</taxon>
        <taxon>Tracheophyta</taxon>
        <taxon>Spermatophyta</taxon>
        <taxon>Magnoliopsida</taxon>
        <taxon>eudicotyledons</taxon>
        <taxon>Gunneridae</taxon>
        <taxon>Pentapetalae</taxon>
        <taxon>rosids</taxon>
        <taxon>fabids</taxon>
        <taxon>Fabales</taxon>
        <taxon>Fabaceae</taxon>
        <taxon>Papilionoideae</taxon>
        <taxon>50 kb inversion clade</taxon>
        <taxon>NPAAA clade</taxon>
        <taxon>Hologalegina</taxon>
        <taxon>IRL clade</taxon>
        <taxon>Trifolieae</taxon>
        <taxon>Trifolium</taxon>
    </lineage>
</organism>
<comment type="caution">
    <text evidence="2">The sequence shown here is derived from an EMBL/GenBank/DDBJ whole genome shotgun (WGS) entry which is preliminary data.</text>
</comment>
<protein>
    <submittedName>
        <fullName evidence="2">Uncharacterized protein</fullName>
    </submittedName>
</protein>
<dbReference type="Proteomes" id="UP000265520">
    <property type="component" value="Unassembled WGS sequence"/>
</dbReference>
<name>A0A392PST6_9FABA</name>
<dbReference type="EMBL" id="LXQA010095273">
    <property type="protein sequence ID" value="MCI15163.1"/>
    <property type="molecule type" value="Genomic_DNA"/>
</dbReference>
<reference evidence="2 3" key="1">
    <citation type="journal article" date="2018" name="Front. Plant Sci.">
        <title>Red Clover (Trifolium pratense) and Zigzag Clover (T. medium) - A Picture of Genomic Similarities and Differences.</title>
        <authorList>
            <person name="Dluhosova J."/>
            <person name="Istvanek J."/>
            <person name="Nedelnik J."/>
            <person name="Repkova J."/>
        </authorList>
    </citation>
    <scope>NUCLEOTIDE SEQUENCE [LARGE SCALE GENOMIC DNA]</scope>
    <source>
        <strain evidence="3">cv. 10/8</strain>
        <tissue evidence="2">Leaf</tissue>
    </source>
</reference>